<reference evidence="2 3" key="1">
    <citation type="submission" date="2016-11" db="EMBL/GenBank/DDBJ databases">
        <authorList>
            <person name="Jaros S."/>
            <person name="Januszkiewicz K."/>
            <person name="Wedrychowicz H."/>
        </authorList>
    </citation>
    <scope>NUCLEOTIDE SEQUENCE [LARGE SCALE GENOMIC DNA]</scope>
    <source>
        <strain evidence="2 3">DSM 17459</strain>
    </source>
</reference>
<gene>
    <name evidence="2" type="ORF">SAMN02745158_01760</name>
</gene>
<evidence type="ECO:0000313" key="2">
    <source>
        <dbReference type="EMBL" id="SHE85501.1"/>
    </source>
</evidence>
<keyword evidence="3" id="KW-1185">Reference proteome</keyword>
<organism evidence="2 3">
    <name type="scientific">Lactonifactor longoviformis DSM 17459</name>
    <dbReference type="NCBI Taxonomy" id="1122155"/>
    <lineage>
        <taxon>Bacteria</taxon>
        <taxon>Bacillati</taxon>
        <taxon>Bacillota</taxon>
        <taxon>Clostridia</taxon>
        <taxon>Eubacteriales</taxon>
        <taxon>Clostridiaceae</taxon>
        <taxon>Lactonifactor</taxon>
    </lineage>
</organism>
<keyword evidence="1" id="KW-0472">Membrane</keyword>
<evidence type="ECO:0000256" key="1">
    <source>
        <dbReference type="SAM" id="Phobius"/>
    </source>
</evidence>
<accession>A0A1M4WW41</accession>
<dbReference type="STRING" id="1122155.SAMN02745158_01760"/>
<proteinExistence type="predicted"/>
<feature type="transmembrane region" description="Helical" evidence="1">
    <location>
        <begin position="7"/>
        <end position="25"/>
    </location>
</feature>
<dbReference type="Proteomes" id="UP000184245">
    <property type="component" value="Unassembled WGS sequence"/>
</dbReference>
<sequence>MKAFLEEYGIIIIVAIIALLMVVLATPLGQYIGTAIAGTVTDFINKSGITNPPTWTSPF</sequence>
<evidence type="ECO:0000313" key="3">
    <source>
        <dbReference type="Proteomes" id="UP000184245"/>
    </source>
</evidence>
<protein>
    <submittedName>
        <fullName evidence="2">Uncharacterized protein</fullName>
    </submittedName>
</protein>
<keyword evidence="1" id="KW-1133">Transmembrane helix</keyword>
<dbReference type="AlphaFoldDB" id="A0A1M4WW41"/>
<dbReference type="OrthoDB" id="9920757at2"/>
<keyword evidence="1" id="KW-0812">Transmembrane</keyword>
<dbReference type="RefSeq" id="WP_072850985.1">
    <property type="nucleotide sequence ID" value="NZ_FQVI01000007.1"/>
</dbReference>
<dbReference type="EMBL" id="FQVI01000007">
    <property type="protein sequence ID" value="SHE85501.1"/>
    <property type="molecule type" value="Genomic_DNA"/>
</dbReference>
<name>A0A1M4WW41_9CLOT</name>